<feature type="transmembrane region" description="Helical" evidence="7">
    <location>
        <begin position="468"/>
        <end position="490"/>
    </location>
</feature>
<feature type="transmembrane region" description="Helical" evidence="7">
    <location>
        <begin position="310"/>
        <end position="331"/>
    </location>
</feature>
<gene>
    <name evidence="9" type="ORF">PVAP13_8KG088400</name>
</gene>
<evidence type="ECO:0000313" key="10">
    <source>
        <dbReference type="Proteomes" id="UP000823388"/>
    </source>
</evidence>
<keyword evidence="3 7" id="KW-0812">Transmembrane</keyword>
<evidence type="ECO:0000256" key="7">
    <source>
        <dbReference type="SAM" id="Phobius"/>
    </source>
</evidence>
<evidence type="ECO:0000256" key="2">
    <source>
        <dbReference type="ARBA" id="ARBA00022448"/>
    </source>
</evidence>
<dbReference type="Pfam" id="PF01490">
    <property type="entry name" value="Aa_trans"/>
    <property type="match status" value="2"/>
</dbReference>
<name>A0A8T0PIB6_PANVG</name>
<feature type="transmembrane region" description="Helical" evidence="7">
    <location>
        <begin position="410"/>
        <end position="430"/>
    </location>
</feature>
<dbReference type="GO" id="GO:0016020">
    <property type="term" value="C:membrane"/>
    <property type="evidence" value="ECO:0007669"/>
    <property type="project" value="UniProtKB-SubCell"/>
</dbReference>
<proteinExistence type="predicted"/>
<evidence type="ECO:0000256" key="4">
    <source>
        <dbReference type="ARBA" id="ARBA00022970"/>
    </source>
</evidence>
<evidence type="ECO:0000256" key="3">
    <source>
        <dbReference type="ARBA" id="ARBA00022692"/>
    </source>
</evidence>
<dbReference type="AlphaFoldDB" id="A0A8T0PIB6"/>
<keyword evidence="10" id="KW-1185">Reference proteome</keyword>
<feature type="transmembrane region" description="Helical" evidence="7">
    <location>
        <begin position="186"/>
        <end position="209"/>
    </location>
</feature>
<evidence type="ECO:0000259" key="8">
    <source>
        <dbReference type="Pfam" id="PF01490"/>
    </source>
</evidence>
<evidence type="ECO:0000256" key="1">
    <source>
        <dbReference type="ARBA" id="ARBA00004370"/>
    </source>
</evidence>
<feature type="domain" description="Amino acid transporter transmembrane" evidence="8">
    <location>
        <begin position="31"/>
        <end position="263"/>
    </location>
</feature>
<feature type="domain" description="Amino acid transporter transmembrane" evidence="8">
    <location>
        <begin position="293"/>
        <end position="493"/>
    </location>
</feature>
<dbReference type="EMBL" id="CM029051">
    <property type="protein sequence ID" value="KAG2560835.1"/>
    <property type="molecule type" value="Genomic_DNA"/>
</dbReference>
<dbReference type="InterPro" id="IPR013057">
    <property type="entry name" value="AA_transpt_TM"/>
</dbReference>
<feature type="transmembrane region" description="Helical" evidence="7">
    <location>
        <begin position="38"/>
        <end position="59"/>
    </location>
</feature>
<organism evidence="9 10">
    <name type="scientific">Panicum virgatum</name>
    <name type="common">Blackwell switchgrass</name>
    <dbReference type="NCBI Taxonomy" id="38727"/>
    <lineage>
        <taxon>Eukaryota</taxon>
        <taxon>Viridiplantae</taxon>
        <taxon>Streptophyta</taxon>
        <taxon>Embryophyta</taxon>
        <taxon>Tracheophyta</taxon>
        <taxon>Spermatophyta</taxon>
        <taxon>Magnoliopsida</taxon>
        <taxon>Liliopsida</taxon>
        <taxon>Poales</taxon>
        <taxon>Poaceae</taxon>
        <taxon>PACMAD clade</taxon>
        <taxon>Panicoideae</taxon>
        <taxon>Panicodae</taxon>
        <taxon>Paniceae</taxon>
        <taxon>Panicinae</taxon>
        <taxon>Panicum</taxon>
        <taxon>Panicum sect. Hiantes</taxon>
    </lineage>
</organism>
<comment type="caution">
    <text evidence="9">The sequence shown here is derived from an EMBL/GenBank/DDBJ whole genome shotgun (WGS) entry which is preliminary data.</text>
</comment>
<evidence type="ECO:0000256" key="5">
    <source>
        <dbReference type="ARBA" id="ARBA00022989"/>
    </source>
</evidence>
<dbReference type="PANTHER" id="PTHR48017">
    <property type="entry name" value="OS05G0424000 PROTEIN-RELATED"/>
    <property type="match status" value="1"/>
</dbReference>
<sequence length="504" mass="54127">MVSKKAPMEVSAESGNARDAAWLDDDGRPRRTGTVWTASAHIVTAVIGSGVLSLAWAIAQLGWAAGPAVMLLFALVIYYTSTLLAECYRSGDPVAGKRSYTYMDAVRASLGGAKVKLCGAIQYANLVGVAIGYTIGASISMRAIKRADCFHSKGRRNPCRSSSNPYMILFGAVEVVFSQIPDFDQIWWLSIVAAVMSFTYSGIGLALGVMQTVANGGFKGSLTGVAIGDGVTSTQKVWRSLQAFGNIAFAYSYSIILIEIQASHPLFFLSWLLALLQFSSSAPDPIQYNPNNQDTIKAPPPSEAAVMKKATMVSVATTTVFYMLCGCMGYAAFGDAAPDNLLTGFGFYEPFWLLDVANAAIVAHLVGAYQVFCQPLFAFVERRAAAAWPDSAFVARELRLGPFALSVFRLTWRTAFVCLTTVAAMLLPFFGDVVGLLGAVSFWPLTVYFPIEMYVVQRGVRRGSTRWVCLQLLSAACLLVSVAAAAGSIADVIDALKVYRPFSG</sequence>
<protein>
    <recommendedName>
        <fullName evidence="8">Amino acid transporter transmembrane domain-containing protein</fullName>
    </recommendedName>
</protein>
<comment type="subcellular location">
    <subcellularLocation>
        <location evidence="1">Membrane</location>
    </subcellularLocation>
</comment>
<feature type="transmembrane region" description="Helical" evidence="7">
    <location>
        <begin position="65"/>
        <end position="88"/>
    </location>
</feature>
<evidence type="ECO:0000313" key="9">
    <source>
        <dbReference type="EMBL" id="KAG2560835.1"/>
    </source>
</evidence>
<feature type="transmembrane region" description="Helical" evidence="7">
    <location>
        <begin position="436"/>
        <end position="456"/>
    </location>
</feature>
<keyword evidence="2" id="KW-0813">Transport</keyword>
<keyword evidence="4" id="KW-0029">Amino-acid transport</keyword>
<keyword evidence="5 7" id="KW-1133">Transmembrane helix</keyword>
<dbReference type="Proteomes" id="UP000823388">
    <property type="component" value="Chromosome 8K"/>
</dbReference>
<keyword evidence="6 7" id="KW-0472">Membrane</keyword>
<evidence type="ECO:0000256" key="6">
    <source>
        <dbReference type="ARBA" id="ARBA00023136"/>
    </source>
</evidence>
<feature type="transmembrane region" description="Helical" evidence="7">
    <location>
        <begin position="351"/>
        <end position="372"/>
    </location>
</feature>
<feature type="transmembrane region" description="Helical" evidence="7">
    <location>
        <begin position="163"/>
        <end position="180"/>
    </location>
</feature>
<reference evidence="9" key="1">
    <citation type="submission" date="2020-05" db="EMBL/GenBank/DDBJ databases">
        <title>WGS assembly of Panicum virgatum.</title>
        <authorList>
            <person name="Lovell J.T."/>
            <person name="Jenkins J."/>
            <person name="Shu S."/>
            <person name="Juenger T.E."/>
            <person name="Schmutz J."/>
        </authorList>
    </citation>
    <scope>NUCLEOTIDE SEQUENCE</scope>
    <source>
        <strain evidence="9">AP13</strain>
    </source>
</reference>
<accession>A0A8T0PIB6</accession>
<dbReference type="GO" id="GO:0006865">
    <property type="term" value="P:amino acid transport"/>
    <property type="evidence" value="ECO:0007669"/>
    <property type="project" value="UniProtKB-KW"/>
</dbReference>